<dbReference type="EMBL" id="GBXM01069335">
    <property type="protein sequence ID" value="JAH39242.1"/>
    <property type="molecule type" value="Transcribed_RNA"/>
</dbReference>
<dbReference type="AlphaFoldDB" id="A0A0E9SDE5"/>
<name>A0A0E9SDE5_ANGAN</name>
<evidence type="ECO:0000313" key="1">
    <source>
        <dbReference type="EMBL" id="JAH39242.1"/>
    </source>
</evidence>
<proteinExistence type="predicted"/>
<sequence>MRKMHTGVKTIPCYPNSMDIMINRLLSLITF</sequence>
<accession>A0A0E9SDE5</accession>
<reference evidence="1" key="1">
    <citation type="submission" date="2014-11" db="EMBL/GenBank/DDBJ databases">
        <authorList>
            <person name="Amaro Gonzalez C."/>
        </authorList>
    </citation>
    <scope>NUCLEOTIDE SEQUENCE</scope>
</reference>
<protein>
    <submittedName>
        <fullName evidence="1">Uncharacterized protein</fullName>
    </submittedName>
</protein>
<organism evidence="1">
    <name type="scientific">Anguilla anguilla</name>
    <name type="common">European freshwater eel</name>
    <name type="synonym">Muraena anguilla</name>
    <dbReference type="NCBI Taxonomy" id="7936"/>
    <lineage>
        <taxon>Eukaryota</taxon>
        <taxon>Metazoa</taxon>
        <taxon>Chordata</taxon>
        <taxon>Craniata</taxon>
        <taxon>Vertebrata</taxon>
        <taxon>Euteleostomi</taxon>
        <taxon>Actinopterygii</taxon>
        <taxon>Neopterygii</taxon>
        <taxon>Teleostei</taxon>
        <taxon>Anguilliformes</taxon>
        <taxon>Anguillidae</taxon>
        <taxon>Anguilla</taxon>
    </lineage>
</organism>
<reference evidence="1" key="2">
    <citation type="journal article" date="2015" name="Fish Shellfish Immunol.">
        <title>Early steps in the European eel (Anguilla anguilla)-Vibrio vulnificus interaction in the gills: Role of the RtxA13 toxin.</title>
        <authorList>
            <person name="Callol A."/>
            <person name="Pajuelo D."/>
            <person name="Ebbesson L."/>
            <person name="Teles M."/>
            <person name="MacKenzie S."/>
            <person name="Amaro C."/>
        </authorList>
    </citation>
    <scope>NUCLEOTIDE SEQUENCE</scope>
</reference>